<dbReference type="Proteomes" id="UP001171945">
    <property type="component" value="Unassembled WGS sequence"/>
</dbReference>
<comment type="caution">
    <text evidence="1">The sequence shown here is derived from an EMBL/GenBank/DDBJ whole genome shotgun (WGS) entry which is preliminary data.</text>
</comment>
<sequence length="87" mass="10297">MTLITIREKTQTDENTYEAELSFDNGSQYPITVKNPFSDKQEKTLEWYFEKYSNFPFIKQVEFAQAAASVPRYGEDLFEQVFSHRRA</sequence>
<reference evidence="1" key="1">
    <citation type="submission" date="2023-06" db="EMBL/GenBank/DDBJ databases">
        <title>Uncultivated large filamentous bacteria from sulfidic sediments reveal new species and different genomic features in energy metabolism and defense.</title>
        <authorList>
            <person name="Fonseca A."/>
        </authorList>
    </citation>
    <scope>NUCLEOTIDE SEQUENCE</scope>
    <source>
        <strain evidence="1">HSG4</strain>
    </source>
</reference>
<evidence type="ECO:0000313" key="1">
    <source>
        <dbReference type="EMBL" id="MDM8562325.1"/>
    </source>
</evidence>
<name>A0ABT7VRM8_9GAMM</name>
<proteinExistence type="predicted"/>
<accession>A0ABT7VRM8</accession>
<gene>
    <name evidence="1" type="ORF">QUF54_03125</name>
</gene>
<evidence type="ECO:0000313" key="2">
    <source>
        <dbReference type="Proteomes" id="UP001171945"/>
    </source>
</evidence>
<protein>
    <submittedName>
        <fullName evidence="1">Uncharacterized protein</fullName>
    </submittedName>
</protein>
<feature type="non-terminal residue" evidence="1">
    <location>
        <position position="87"/>
    </location>
</feature>
<dbReference type="EMBL" id="JAUCGM010000116">
    <property type="protein sequence ID" value="MDM8562325.1"/>
    <property type="molecule type" value="Genomic_DNA"/>
</dbReference>
<keyword evidence="2" id="KW-1185">Reference proteome</keyword>
<organism evidence="1 2">
    <name type="scientific">Candidatus Marithioploca araucensis</name>
    <dbReference type="NCBI Taxonomy" id="70273"/>
    <lineage>
        <taxon>Bacteria</taxon>
        <taxon>Pseudomonadati</taxon>
        <taxon>Pseudomonadota</taxon>
        <taxon>Gammaproteobacteria</taxon>
        <taxon>Thiotrichales</taxon>
        <taxon>Thiotrichaceae</taxon>
        <taxon>Candidatus Marithioploca</taxon>
    </lineage>
</organism>